<name>A0A2P5P5A1_9CHLR</name>
<reference evidence="2 3" key="1">
    <citation type="journal article" date="2017" name="ISME J.">
        <title>Grape pomace compost harbors organohalide-respiring Dehalogenimonas species with novel reductive dehalogenase genes.</title>
        <authorList>
            <person name="Yang Y."/>
            <person name="Higgins S.A."/>
            <person name="Yan J."/>
            <person name="Simsir B."/>
            <person name="Chourey K."/>
            <person name="Iyer R."/>
            <person name="Hettich R.L."/>
            <person name="Baldwin B."/>
            <person name="Ogles D.M."/>
            <person name="Loffler F.E."/>
        </authorList>
    </citation>
    <scope>NUCLEOTIDE SEQUENCE [LARGE SCALE GENOMIC DNA]</scope>
    <source>
        <strain evidence="2 3">GP</strain>
    </source>
</reference>
<dbReference type="PANTHER" id="PTHR43798:SF33">
    <property type="entry name" value="HYDROLASE, PUTATIVE (AFU_ORTHOLOGUE AFUA_2G14860)-RELATED"/>
    <property type="match status" value="1"/>
</dbReference>
<dbReference type="EMBL" id="JQAN02000012">
    <property type="protein sequence ID" value="PPD57470.1"/>
    <property type="molecule type" value="Genomic_DNA"/>
</dbReference>
<accession>A0A2P5P5A1</accession>
<evidence type="ECO:0000313" key="2">
    <source>
        <dbReference type="EMBL" id="PPD57470.1"/>
    </source>
</evidence>
<dbReference type="InterPro" id="IPR050266">
    <property type="entry name" value="AB_hydrolase_sf"/>
</dbReference>
<sequence length="268" mass="29705">MKTRVNTVELSNHARLEYFEQGEPKGVTLILLHGYVDSWHSFELVLPHLPGSLHTIAVTQRGHGNANHPKGGYSPRNFANDLLEFMDLLGLEAGVIAGGSSGGIIARRFATEHPNRTAGLILAGSPLTLCKPSVLQLWNSTISKLEDPIDPDFARGFMMGSIAQEVPREFLETMLKENLKVPARVWKDTLKGFLEDDSEKELDKIKVPTLIVWGGKDTIIPLGDMEIMIGKIEDSRLIEYPFAGHVLYWEEPARFAADTAEFTKTITG</sequence>
<proteinExistence type="predicted"/>
<dbReference type="Pfam" id="PF12697">
    <property type="entry name" value="Abhydrolase_6"/>
    <property type="match status" value="1"/>
</dbReference>
<dbReference type="InterPro" id="IPR029058">
    <property type="entry name" value="AB_hydrolase_fold"/>
</dbReference>
<dbReference type="GO" id="GO:0016787">
    <property type="term" value="F:hydrolase activity"/>
    <property type="evidence" value="ECO:0007669"/>
    <property type="project" value="UniProtKB-KW"/>
</dbReference>
<dbReference type="SUPFAM" id="SSF53474">
    <property type="entry name" value="alpha/beta-Hydrolases"/>
    <property type="match status" value="1"/>
</dbReference>
<dbReference type="InterPro" id="IPR000073">
    <property type="entry name" value="AB_hydrolase_1"/>
</dbReference>
<dbReference type="AlphaFoldDB" id="A0A2P5P5A1"/>
<dbReference type="Gene3D" id="3.40.50.1820">
    <property type="entry name" value="alpha/beta hydrolase"/>
    <property type="match status" value="1"/>
</dbReference>
<dbReference type="PANTHER" id="PTHR43798">
    <property type="entry name" value="MONOACYLGLYCEROL LIPASE"/>
    <property type="match status" value="1"/>
</dbReference>
<evidence type="ECO:0000259" key="1">
    <source>
        <dbReference type="Pfam" id="PF12697"/>
    </source>
</evidence>
<dbReference type="GO" id="GO:0016020">
    <property type="term" value="C:membrane"/>
    <property type="evidence" value="ECO:0007669"/>
    <property type="project" value="TreeGrafter"/>
</dbReference>
<keyword evidence="2" id="KW-0378">Hydrolase</keyword>
<keyword evidence="3" id="KW-1185">Reference proteome</keyword>
<evidence type="ECO:0000313" key="3">
    <source>
        <dbReference type="Proteomes" id="UP000235653"/>
    </source>
</evidence>
<dbReference type="Proteomes" id="UP000235653">
    <property type="component" value="Unassembled WGS sequence"/>
</dbReference>
<gene>
    <name evidence="2" type="ORF">JP09_009075</name>
</gene>
<feature type="domain" description="AB hydrolase-1" evidence="1">
    <location>
        <begin position="29"/>
        <end position="257"/>
    </location>
</feature>
<protein>
    <submittedName>
        <fullName evidence="2">Alpha/beta hydrolase</fullName>
    </submittedName>
</protein>
<dbReference type="PRINTS" id="PR00111">
    <property type="entry name" value="ABHYDROLASE"/>
</dbReference>
<dbReference type="OrthoDB" id="9775557at2"/>
<comment type="caution">
    <text evidence="2">The sequence shown here is derived from an EMBL/GenBank/DDBJ whole genome shotgun (WGS) entry which is preliminary data.</text>
</comment>
<organism evidence="2 3">
    <name type="scientific">Dehalogenimonas etheniformans</name>
    <dbReference type="NCBI Taxonomy" id="1536648"/>
    <lineage>
        <taxon>Bacteria</taxon>
        <taxon>Bacillati</taxon>
        <taxon>Chloroflexota</taxon>
        <taxon>Dehalococcoidia</taxon>
        <taxon>Dehalococcoidales</taxon>
        <taxon>Dehalococcoidaceae</taxon>
        <taxon>Dehalogenimonas</taxon>
    </lineage>
</organism>